<accession>A0A150FYV4</accession>
<dbReference type="Proteomes" id="UP000075714">
    <property type="component" value="Unassembled WGS sequence"/>
</dbReference>
<evidence type="ECO:0000313" key="1">
    <source>
        <dbReference type="EMBL" id="KXZ42784.1"/>
    </source>
</evidence>
<dbReference type="AlphaFoldDB" id="A0A150FYV4"/>
<organism evidence="1 2">
    <name type="scientific">Gonium pectorale</name>
    <name type="common">Green alga</name>
    <dbReference type="NCBI Taxonomy" id="33097"/>
    <lineage>
        <taxon>Eukaryota</taxon>
        <taxon>Viridiplantae</taxon>
        <taxon>Chlorophyta</taxon>
        <taxon>core chlorophytes</taxon>
        <taxon>Chlorophyceae</taxon>
        <taxon>CS clade</taxon>
        <taxon>Chlamydomonadales</taxon>
        <taxon>Volvocaceae</taxon>
        <taxon>Gonium</taxon>
    </lineage>
</organism>
<proteinExistence type="predicted"/>
<name>A0A150FYV4_GONPE</name>
<comment type="caution">
    <text evidence="1">The sequence shown here is derived from an EMBL/GenBank/DDBJ whole genome shotgun (WGS) entry which is preliminary data.</text>
</comment>
<keyword evidence="2" id="KW-1185">Reference proteome</keyword>
<evidence type="ECO:0000313" key="2">
    <source>
        <dbReference type="Proteomes" id="UP000075714"/>
    </source>
</evidence>
<protein>
    <submittedName>
        <fullName evidence="1">Uncharacterized protein</fullName>
    </submittedName>
</protein>
<gene>
    <name evidence="1" type="ORF">GPECTOR_118g381</name>
</gene>
<sequence>MPCRSYDFNTLEPSLTTVSSTAPRWDEASLNKELCLFDINRLRHNKGCPNYKVIAQTMAEGSKAKTYRHFGLAVEDLQASKLGSLATKLCTPDDRAGYAGSEVFQFATYVLILA</sequence>
<reference evidence="2" key="1">
    <citation type="journal article" date="2016" name="Nat. Commun.">
        <title>The Gonium pectorale genome demonstrates co-option of cell cycle regulation during the evolution of multicellularity.</title>
        <authorList>
            <person name="Hanschen E.R."/>
            <person name="Marriage T.N."/>
            <person name="Ferris P.J."/>
            <person name="Hamaji T."/>
            <person name="Toyoda A."/>
            <person name="Fujiyama A."/>
            <person name="Neme R."/>
            <person name="Noguchi H."/>
            <person name="Minakuchi Y."/>
            <person name="Suzuki M."/>
            <person name="Kawai-Toyooka H."/>
            <person name="Smith D.R."/>
            <person name="Sparks H."/>
            <person name="Anderson J."/>
            <person name="Bakaric R."/>
            <person name="Luria V."/>
            <person name="Karger A."/>
            <person name="Kirschner M.W."/>
            <person name="Durand P.M."/>
            <person name="Michod R.E."/>
            <person name="Nozaki H."/>
            <person name="Olson B.J."/>
        </authorList>
    </citation>
    <scope>NUCLEOTIDE SEQUENCE [LARGE SCALE GENOMIC DNA]</scope>
    <source>
        <strain evidence="2">NIES-2863</strain>
    </source>
</reference>
<dbReference type="EMBL" id="LSYV01000118">
    <property type="protein sequence ID" value="KXZ42784.1"/>
    <property type="molecule type" value="Genomic_DNA"/>
</dbReference>